<protein>
    <submittedName>
        <fullName evidence="2">Uncharacterized protein</fullName>
    </submittedName>
</protein>
<reference evidence="2" key="2">
    <citation type="submission" date="2020-08" db="EMBL/GenBank/DDBJ databases">
        <authorList>
            <person name="Chen M."/>
            <person name="Teng W."/>
            <person name="Zhao L."/>
            <person name="Hu C."/>
            <person name="Zhou Y."/>
            <person name="Han B."/>
            <person name="Song L."/>
            <person name="Shu W."/>
        </authorList>
    </citation>
    <scope>NUCLEOTIDE SEQUENCE</scope>
    <source>
        <strain evidence="2">FACHB-1375</strain>
    </source>
</reference>
<proteinExistence type="predicted"/>
<gene>
    <name evidence="2" type="ORF">H6G03_25035</name>
</gene>
<feature type="coiled-coil region" evidence="1">
    <location>
        <begin position="2"/>
        <end position="57"/>
    </location>
</feature>
<evidence type="ECO:0000313" key="2">
    <source>
        <dbReference type="EMBL" id="MBD2184294.1"/>
    </source>
</evidence>
<comment type="caution">
    <text evidence="2">The sequence shown here is derived from an EMBL/GenBank/DDBJ whole genome shotgun (WGS) entry which is preliminary data.</text>
</comment>
<name>A0A926VI99_9CYAN</name>
<organism evidence="2 3">
    <name type="scientific">Aerosakkonema funiforme FACHB-1375</name>
    <dbReference type="NCBI Taxonomy" id="2949571"/>
    <lineage>
        <taxon>Bacteria</taxon>
        <taxon>Bacillati</taxon>
        <taxon>Cyanobacteriota</taxon>
        <taxon>Cyanophyceae</taxon>
        <taxon>Oscillatoriophycideae</taxon>
        <taxon>Aerosakkonematales</taxon>
        <taxon>Aerosakkonemataceae</taxon>
        <taxon>Aerosakkonema</taxon>
    </lineage>
</organism>
<evidence type="ECO:0000256" key="1">
    <source>
        <dbReference type="SAM" id="Coils"/>
    </source>
</evidence>
<keyword evidence="1" id="KW-0175">Coiled coil</keyword>
<accession>A0A926VI99</accession>
<dbReference type="EMBL" id="JACJPW010000078">
    <property type="protein sequence ID" value="MBD2184294.1"/>
    <property type="molecule type" value="Genomic_DNA"/>
</dbReference>
<sequence length="79" mass="9016">MKEQLRHRLQSLKAEFEAGQKMLSDLESQQVKVRETLLRISGAIQVLEEELAKADSEGNGLYSEQLESIEPLIEMNDSR</sequence>
<reference evidence="2" key="1">
    <citation type="journal article" date="2015" name="ISME J.">
        <title>Draft Genome Sequence of Streptomyces incarnatus NRRL8089, which Produces the Nucleoside Antibiotic Sinefungin.</title>
        <authorList>
            <person name="Oshima K."/>
            <person name="Hattori M."/>
            <person name="Shimizu H."/>
            <person name="Fukuda K."/>
            <person name="Nemoto M."/>
            <person name="Inagaki K."/>
            <person name="Tamura T."/>
        </authorList>
    </citation>
    <scope>NUCLEOTIDE SEQUENCE</scope>
    <source>
        <strain evidence="2">FACHB-1375</strain>
    </source>
</reference>
<evidence type="ECO:0000313" key="3">
    <source>
        <dbReference type="Proteomes" id="UP000641646"/>
    </source>
</evidence>
<keyword evidence="3" id="KW-1185">Reference proteome</keyword>
<dbReference type="AlphaFoldDB" id="A0A926VI99"/>
<dbReference type="RefSeq" id="WP_190470394.1">
    <property type="nucleotide sequence ID" value="NZ_JACJPW010000078.1"/>
</dbReference>
<dbReference type="Proteomes" id="UP000641646">
    <property type="component" value="Unassembled WGS sequence"/>
</dbReference>